<comment type="caution">
    <text evidence="1">The sequence shown here is derived from an EMBL/GenBank/DDBJ whole genome shotgun (WGS) entry which is preliminary data.</text>
</comment>
<keyword evidence="2" id="KW-1185">Reference proteome</keyword>
<name>A0A835C8D7_9FABA</name>
<gene>
    <name evidence="1" type="ORF">G2W53_014625</name>
</gene>
<dbReference type="AlphaFoldDB" id="A0A835C8D7"/>
<proteinExistence type="predicted"/>
<accession>A0A835C8D7</accession>
<evidence type="ECO:0000313" key="1">
    <source>
        <dbReference type="EMBL" id="KAF7832292.1"/>
    </source>
</evidence>
<reference evidence="1" key="1">
    <citation type="submission" date="2020-09" db="EMBL/GenBank/DDBJ databases">
        <title>Genome-Enabled Discovery of Anthraquinone Biosynthesis in Senna tora.</title>
        <authorList>
            <person name="Kang S.-H."/>
            <person name="Pandey R.P."/>
            <person name="Lee C.-M."/>
            <person name="Sim J.-S."/>
            <person name="Jeong J.-T."/>
            <person name="Choi B.-S."/>
            <person name="Jung M."/>
            <person name="Ginzburg D."/>
            <person name="Zhao K."/>
            <person name="Won S.Y."/>
            <person name="Oh T.-J."/>
            <person name="Yu Y."/>
            <person name="Kim N.-H."/>
            <person name="Lee O.R."/>
            <person name="Lee T.-H."/>
            <person name="Bashyal P."/>
            <person name="Kim T.-S."/>
            <person name="Lee W.-H."/>
            <person name="Kawkins C."/>
            <person name="Kim C.-K."/>
            <person name="Kim J.S."/>
            <person name="Ahn B.O."/>
            <person name="Rhee S.Y."/>
            <person name="Sohng J.K."/>
        </authorList>
    </citation>
    <scope>NUCLEOTIDE SEQUENCE</scope>
    <source>
        <tissue evidence="1">Leaf</tissue>
    </source>
</reference>
<dbReference type="EMBL" id="JAAIUW010000005">
    <property type="protein sequence ID" value="KAF7832292.1"/>
    <property type="molecule type" value="Genomic_DNA"/>
</dbReference>
<organism evidence="1 2">
    <name type="scientific">Senna tora</name>
    <dbReference type="NCBI Taxonomy" id="362788"/>
    <lineage>
        <taxon>Eukaryota</taxon>
        <taxon>Viridiplantae</taxon>
        <taxon>Streptophyta</taxon>
        <taxon>Embryophyta</taxon>
        <taxon>Tracheophyta</taxon>
        <taxon>Spermatophyta</taxon>
        <taxon>Magnoliopsida</taxon>
        <taxon>eudicotyledons</taxon>
        <taxon>Gunneridae</taxon>
        <taxon>Pentapetalae</taxon>
        <taxon>rosids</taxon>
        <taxon>fabids</taxon>
        <taxon>Fabales</taxon>
        <taxon>Fabaceae</taxon>
        <taxon>Caesalpinioideae</taxon>
        <taxon>Cassia clade</taxon>
        <taxon>Senna</taxon>
    </lineage>
</organism>
<evidence type="ECO:0000313" key="2">
    <source>
        <dbReference type="Proteomes" id="UP000634136"/>
    </source>
</evidence>
<protein>
    <submittedName>
        <fullName evidence="1">Nonsense-mediated mRNA decay protein 2-like</fullName>
    </submittedName>
</protein>
<sequence length="74" mass="8713">MIFTLLFHEFLVRLNLYRFFGHFIFGEDYSARKTRSKNIFKAALKCLVEAGIHTFNLHTLAHALQNLGQYRLPL</sequence>
<dbReference type="Proteomes" id="UP000634136">
    <property type="component" value="Unassembled WGS sequence"/>
</dbReference>